<evidence type="ECO:0000313" key="6">
    <source>
        <dbReference type="Proteomes" id="UP000315017"/>
    </source>
</evidence>
<dbReference type="GO" id="GO:0004536">
    <property type="term" value="F:DNA nuclease activity"/>
    <property type="evidence" value="ECO:0007669"/>
    <property type="project" value="InterPro"/>
</dbReference>
<keyword evidence="5" id="KW-0255">Endonuclease</keyword>
<dbReference type="SUPFAM" id="SSF56219">
    <property type="entry name" value="DNase I-like"/>
    <property type="match status" value="1"/>
</dbReference>
<dbReference type="PANTHER" id="PTHR11371">
    <property type="entry name" value="DEOXYRIBONUCLEASE"/>
    <property type="match status" value="1"/>
</dbReference>
<dbReference type="PRINTS" id="PR00130">
    <property type="entry name" value="DNASEI"/>
</dbReference>
<proteinExistence type="inferred from homology"/>
<evidence type="ECO:0000256" key="2">
    <source>
        <dbReference type="ARBA" id="ARBA00022722"/>
    </source>
</evidence>
<dbReference type="GO" id="GO:0004519">
    <property type="term" value="F:endonuclease activity"/>
    <property type="evidence" value="ECO:0007669"/>
    <property type="project" value="UniProtKB-KW"/>
</dbReference>
<comment type="similarity">
    <text evidence="1">Belongs to the DNase I family.</text>
</comment>
<dbReference type="EMBL" id="CP036274">
    <property type="protein sequence ID" value="QDU26838.1"/>
    <property type="molecule type" value="Genomic_DNA"/>
</dbReference>
<name>A0A517Y9D2_9BACT</name>
<dbReference type="InterPro" id="IPR005135">
    <property type="entry name" value="Endo/exonuclease/phosphatase"/>
</dbReference>
<feature type="domain" description="Endonuclease/exonuclease/phosphatase" evidence="4">
    <location>
        <begin position="58"/>
        <end position="295"/>
    </location>
</feature>
<evidence type="ECO:0000256" key="3">
    <source>
        <dbReference type="ARBA" id="ARBA00022801"/>
    </source>
</evidence>
<evidence type="ECO:0000259" key="4">
    <source>
        <dbReference type="Pfam" id="PF03372"/>
    </source>
</evidence>
<dbReference type="SMART" id="SM00476">
    <property type="entry name" value="DNaseIc"/>
    <property type="match status" value="1"/>
</dbReference>
<dbReference type="Pfam" id="PF03372">
    <property type="entry name" value="Exo_endo_phos"/>
    <property type="match status" value="1"/>
</dbReference>
<dbReference type="AlphaFoldDB" id="A0A517Y9D2"/>
<evidence type="ECO:0000256" key="1">
    <source>
        <dbReference type="ARBA" id="ARBA00007359"/>
    </source>
</evidence>
<dbReference type="Gene3D" id="3.60.10.10">
    <property type="entry name" value="Endonuclease/exonuclease/phosphatase"/>
    <property type="match status" value="1"/>
</dbReference>
<gene>
    <name evidence="5" type="ORF">ETAA8_19210</name>
</gene>
<dbReference type="GO" id="GO:0004527">
    <property type="term" value="F:exonuclease activity"/>
    <property type="evidence" value="ECO:0007669"/>
    <property type="project" value="UniProtKB-KW"/>
</dbReference>
<dbReference type="OrthoDB" id="5500612at2"/>
<dbReference type="Proteomes" id="UP000315017">
    <property type="component" value="Chromosome"/>
</dbReference>
<dbReference type="InterPro" id="IPR016202">
    <property type="entry name" value="DNase_I"/>
</dbReference>
<organism evidence="5 6">
    <name type="scientific">Anatilimnocola aggregata</name>
    <dbReference type="NCBI Taxonomy" id="2528021"/>
    <lineage>
        <taxon>Bacteria</taxon>
        <taxon>Pseudomonadati</taxon>
        <taxon>Planctomycetota</taxon>
        <taxon>Planctomycetia</taxon>
        <taxon>Pirellulales</taxon>
        <taxon>Pirellulaceae</taxon>
        <taxon>Anatilimnocola</taxon>
    </lineage>
</organism>
<keyword evidence="6" id="KW-1185">Reference proteome</keyword>
<protein>
    <submittedName>
        <fullName evidence="5">Endonuclease/Exonuclease/phosphatase family protein</fullName>
    </submittedName>
</protein>
<keyword evidence="2" id="KW-0540">Nuclease</keyword>
<keyword evidence="3" id="KW-0378">Hydrolase</keyword>
<keyword evidence="5" id="KW-0269">Exonuclease</keyword>
<evidence type="ECO:0000313" key="5">
    <source>
        <dbReference type="EMBL" id="QDU26838.1"/>
    </source>
</evidence>
<accession>A0A517Y9D2</accession>
<reference evidence="5 6" key="1">
    <citation type="submission" date="2019-02" db="EMBL/GenBank/DDBJ databases">
        <title>Deep-cultivation of Planctomycetes and their phenomic and genomic characterization uncovers novel biology.</title>
        <authorList>
            <person name="Wiegand S."/>
            <person name="Jogler M."/>
            <person name="Boedeker C."/>
            <person name="Pinto D."/>
            <person name="Vollmers J."/>
            <person name="Rivas-Marin E."/>
            <person name="Kohn T."/>
            <person name="Peeters S.H."/>
            <person name="Heuer A."/>
            <person name="Rast P."/>
            <person name="Oberbeckmann S."/>
            <person name="Bunk B."/>
            <person name="Jeske O."/>
            <person name="Meyerdierks A."/>
            <person name="Storesund J.E."/>
            <person name="Kallscheuer N."/>
            <person name="Luecker S."/>
            <person name="Lage O.M."/>
            <person name="Pohl T."/>
            <person name="Merkel B.J."/>
            <person name="Hornburger P."/>
            <person name="Mueller R.-W."/>
            <person name="Bruemmer F."/>
            <person name="Labrenz M."/>
            <person name="Spormann A.M."/>
            <person name="Op den Camp H."/>
            <person name="Overmann J."/>
            <person name="Amann R."/>
            <person name="Jetten M.S.M."/>
            <person name="Mascher T."/>
            <person name="Medema M.H."/>
            <person name="Devos D.P."/>
            <person name="Kaster A.-K."/>
            <person name="Ovreas L."/>
            <person name="Rohde M."/>
            <person name="Galperin M.Y."/>
            <person name="Jogler C."/>
        </authorList>
    </citation>
    <scope>NUCLEOTIDE SEQUENCE [LARGE SCALE GENOMIC DNA]</scope>
    <source>
        <strain evidence="5 6">ETA_A8</strain>
    </source>
</reference>
<dbReference type="KEGG" id="aagg:ETAA8_19210"/>
<sequence length="322" mass="36066">MKKSAPLFLFLIALFGGGYFFRGPLAEFVKQLPQGNGSVYQTSTQVPPPRGNASIRIASFNIQVFGDAKINNPAVMPIIVDVLKNFDLIAIQEIRAQQDVCQQLVAMLNADGKFRYDYVVGPRLGRSSSKEQYAYIYDLASIEIDRNQLYTVNDRNDLLHREPLVGWFRARGPQPGEAFTFTLVNVHTDPDEVDRELDALADAFIAVRDDQRQEDDVVMLGDFNAHNAKLGRLGLLPNLVCVVNNKPTNTRGDKQYDNILFSRVATTEFVGRGGVFDFLRHYNLTLEQALEVSDHLPVWAEFSVYEGGRPAHLATAPNSPKF</sequence>
<dbReference type="InterPro" id="IPR036691">
    <property type="entry name" value="Endo/exonu/phosph_ase_sf"/>
</dbReference>
<dbReference type="GO" id="GO:0006308">
    <property type="term" value="P:DNA catabolic process"/>
    <property type="evidence" value="ECO:0007669"/>
    <property type="project" value="InterPro"/>
</dbReference>
<dbReference type="PANTHER" id="PTHR11371:SF31">
    <property type="entry name" value="EXTRACELLULAR NUCLEASE"/>
    <property type="match status" value="1"/>
</dbReference>
<dbReference type="RefSeq" id="WP_145087689.1">
    <property type="nucleotide sequence ID" value="NZ_CP036274.1"/>
</dbReference>